<dbReference type="InterPro" id="IPR029044">
    <property type="entry name" value="Nucleotide-diphossugar_trans"/>
</dbReference>
<dbReference type="Gene3D" id="3.90.550.10">
    <property type="entry name" value="Spore Coat Polysaccharide Biosynthesis Protein SpsA, Chain A"/>
    <property type="match status" value="1"/>
</dbReference>
<organism evidence="1">
    <name type="scientific">marine sediment metagenome</name>
    <dbReference type="NCBI Taxonomy" id="412755"/>
    <lineage>
        <taxon>unclassified sequences</taxon>
        <taxon>metagenomes</taxon>
        <taxon>ecological metagenomes</taxon>
    </lineage>
</organism>
<dbReference type="EMBL" id="LAZR01003758">
    <property type="protein sequence ID" value="KKN14990.1"/>
    <property type="molecule type" value="Genomic_DNA"/>
</dbReference>
<name>A0A0F9N5U7_9ZZZZ</name>
<proteinExistence type="predicted"/>
<dbReference type="AlphaFoldDB" id="A0A0F9N5U7"/>
<dbReference type="CDD" id="cd00761">
    <property type="entry name" value="Glyco_tranf_GTA_type"/>
    <property type="match status" value="1"/>
</dbReference>
<evidence type="ECO:0000313" key="1">
    <source>
        <dbReference type="EMBL" id="KKN14990.1"/>
    </source>
</evidence>
<sequence>MNVLGICITWNRPLLLGRSVHSFLQQTNLDSRLFILDDAGQYRSQEHERWTLVSTSKRYPSMGSKRNALIDMALKQYPEIEGFMLWDDDDVYFPHAMQSVSTALDSKCWAQSRLALEMSKDGKSLRRVETFKRTAKGVNKSICYGGCWAWRMDTFDDLGRFPDTNHSEDIKVAYPCLAKFGDSANSSPDEPWYYYNRLNNSILSEGKNFYAMRGRQNIEFIGDPPIGWNGTDIFNLPIEDGVHRRPW</sequence>
<evidence type="ECO:0008006" key="2">
    <source>
        <dbReference type="Google" id="ProtNLM"/>
    </source>
</evidence>
<dbReference type="SUPFAM" id="SSF53448">
    <property type="entry name" value="Nucleotide-diphospho-sugar transferases"/>
    <property type="match status" value="1"/>
</dbReference>
<comment type="caution">
    <text evidence="1">The sequence shown here is derived from an EMBL/GenBank/DDBJ whole genome shotgun (WGS) entry which is preliminary data.</text>
</comment>
<gene>
    <name evidence="1" type="ORF">LCGC14_0990490</name>
</gene>
<protein>
    <recommendedName>
        <fullName evidence="2">Glycosyltransferase 2-like domain-containing protein</fullName>
    </recommendedName>
</protein>
<reference evidence="1" key="1">
    <citation type="journal article" date="2015" name="Nature">
        <title>Complex archaea that bridge the gap between prokaryotes and eukaryotes.</title>
        <authorList>
            <person name="Spang A."/>
            <person name="Saw J.H."/>
            <person name="Jorgensen S.L."/>
            <person name="Zaremba-Niedzwiedzka K."/>
            <person name="Martijn J."/>
            <person name="Lind A.E."/>
            <person name="van Eijk R."/>
            <person name="Schleper C."/>
            <person name="Guy L."/>
            <person name="Ettema T.J."/>
        </authorList>
    </citation>
    <scope>NUCLEOTIDE SEQUENCE</scope>
</reference>
<accession>A0A0F9N5U7</accession>